<feature type="domain" description="AAA" evidence="8">
    <location>
        <begin position="291"/>
        <end position="428"/>
    </location>
</feature>
<dbReference type="InterPro" id="IPR025669">
    <property type="entry name" value="AAA_dom"/>
</dbReference>
<evidence type="ECO:0000256" key="5">
    <source>
        <dbReference type="ARBA" id="ARBA00023137"/>
    </source>
</evidence>
<feature type="region of interest" description="Disordered" evidence="6">
    <location>
        <begin position="456"/>
        <end position="487"/>
    </location>
</feature>
<dbReference type="InterPro" id="IPR050445">
    <property type="entry name" value="Bact_polysacc_biosynth/exp"/>
</dbReference>
<dbReference type="InterPro" id="IPR005702">
    <property type="entry name" value="Wzc-like_C"/>
</dbReference>
<dbReference type="RefSeq" id="WP_238316490.1">
    <property type="nucleotide sequence ID" value="NZ_BQKV01000027.1"/>
</dbReference>
<evidence type="ECO:0000256" key="4">
    <source>
        <dbReference type="ARBA" id="ARBA00022840"/>
    </source>
</evidence>
<evidence type="ECO:0000256" key="3">
    <source>
        <dbReference type="ARBA" id="ARBA00022777"/>
    </source>
</evidence>
<dbReference type="Gene3D" id="3.40.50.300">
    <property type="entry name" value="P-loop containing nucleotide triphosphate hydrolases"/>
    <property type="match status" value="1"/>
</dbReference>
<evidence type="ECO:0000313" key="10">
    <source>
        <dbReference type="Proteomes" id="UP001055185"/>
    </source>
</evidence>
<keyword evidence="7" id="KW-0472">Membrane</keyword>
<keyword evidence="2" id="KW-0547">Nucleotide-binding</keyword>
<protein>
    <recommendedName>
        <fullName evidence="8">AAA domain-containing protein</fullName>
    </recommendedName>
</protein>
<keyword evidence="4" id="KW-0067">ATP-binding</keyword>
<keyword evidence="3" id="KW-0418">Kinase</keyword>
<accession>A0AA37MYV3</accession>
<dbReference type="AlphaFoldDB" id="A0AA37MYV3"/>
<dbReference type="Pfam" id="PF13614">
    <property type="entry name" value="AAA_31"/>
    <property type="match status" value="1"/>
</dbReference>
<dbReference type="SUPFAM" id="SSF52540">
    <property type="entry name" value="P-loop containing nucleoside triphosphate hydrolases"/>
    <property type="match status" value="1"/>
</dbReference>
<dbReference type="PANTHER" id="PTHR32309:SF31">
    <property type="entry name" value="CAPSULAR EXOPOLYSACCHARIDE FAMILY"/>
    <property type="match status" value="1"/>
</dbReference>
<keyword evidence="10" id="KW-1185">Reference proteome</keyword>
<evidence type="ECO:0000256" key="7">
    <source>
        <dbReference type="SAM" id="Phobius"/>
    </source>
</evidence>
<dbReference type="EMBL" id="BQKV01000027">
    <property type="protein sequence ID" value="GJN64258.1"/>
    <property type="molecule type" value="Genomic_DNA"/>
</dbReference>
<evidence type="ECO:0000313" key="9">
    <source>
        <dbReference type="EMBL" id="GJN64258.1"/>
    </source>
</evidence>
<evidence type="ECO:0000256" key="1">
    <source>
        <dbReference type="ARBA" id="ARBA00022679"/>
    </source>
</evidence>
<dbReference type="GO" id="GO:0004713">
    <property type="term" value="F:protein tyrosine kinase activity"/>
    <property type="evidence" value="ECO:0007669"/>
    <property type="project" value="TreeGrafter"/>
</dbReference>
<keyword evidence="7" id="KW-1133">Transmembrane helix</keyword>
<feature type="transmembrane region" description="Helical" evidence="7">
    <location>
        <begin position="20"/>
        <end position="41"/>
    </location>
</feature>
<reference evidence="9" key="1">
    <citation type="journal article" date="2022" name="Int. J. Syst. Evol. Microbiol.">
        <title>Genome-based, phenotypic and chemotaxonomic classification of Faecalibacterium strains: proposal of three novel species Faecalibacterium duncaniae sp. nov., Faecalibacterium hattorii sp. nov. and Faecalibacterium gallinarum sp. nov. .</title>
        <authorList>
            <person name="Sakamoto M."/>
            <person name="Sakurai N."/>
            <person name="Tanno H."/>
            <person name="Iino T."/>
            <person name="Ohkuma M."/>
            <person name="Endo A."/>
        </authorList>
    </citation>
    <scope>NUCLEOTIDE SEQUENCE</scope>
    <source>
        <strain evidence="9">JCM 17207</strain>
    </source>
</reference>
<keyword evidence="1" id="KW-0808">Transferase</keyword>
<gene>
    <name evidence="9" type="ORF">JCM17207_08830</name>
</gene>
<evidence type="ECO:0000256" key="6">
    <source>
        <dbReference type="SAM" id="MobiDB-lite"/>
    </source>
</evidence>
<evidence type="ECO:0000259" key="8">
    <source>
        <dbReference type="Pfam" id="PF13614"/>
    </source>
</evidence>
<evidence type="ECO:0000256" key="2">
    <source>
        <dbReference type="ARBA" id="ARBA00022741"/>
    </source>
</evidence>
<keyword evidence="7" id="KW-0812">Transmembrane</keyword>
<proteinExistence type="predicted"/>
<sequence length="487" mass="53382">MQDEHLNLRLGDFLHALIKNWGLICGTTAAGLAIGILLSMVSYMQGEMSKEYIITSAIAVTSQTADGSFTSQTSSPDSTDIYLAENMVDSVIYVLKSDRTLKAAVQNIKLVGIAEADIYDNLVLTQYRDTQIIEISLYWRSAEEGVEILNAINEVAPDILIETLKIGSVSVVNEPKAKYRIGGSVNASMWVYMAALGLAAGVGFSFLKFLLLPTVVNTRDIEGSLGLEILGEVPENREYFRRRQSLLVEDDDPVGANVRESFVSAAHILHNRLGPGEHQCIYITSAEPDEGKTHIAANLAVQLSDLEHKVLLIDLDVRNPSLGGLFLDKVDYNHTLNALYRGEATAEEAVTNLTGYLDLLPAILEPKEIPLGDAMMTLIKDLAQNYDYVLMDSAPVGRVAETLSLNRIAQSALFVIRFDYSSMNAIRDSLDRLEKSGIKPLGCIVNRAKPLGRTSRYGSYDHYGRNSGSGRSAKNSAEKYGRSASRH</sequence>
<dbReference type="InterPro" id="IPR027417">
    <property type="entry name" value="P-loop_NTPase"/>
</dbReference>
<dbReference type="PANTHER" id="PTHR32309">
    <property type="entry name" value="TYROSINE-PROTEIN KINASE"/>
    <property type="match status" value="1"/>
</dbReference>
<organism evidence="9 10">
    <name type="scientific">Faecalibacterium gallinarum</name>
    <dbReference type="NCBI Taxonomy" id="2903556"/>
    <lineage>
        <taxon>Bacteria</taxon>
        <taxon>Bacillati</taxon>
        <taxon>Bacillota</taxon>
        <taxon>Clostridia</taxon>
        <taxon>Eubacteriales</taxon>
        <taxon>Oscillospiraceae</taxon>
        <taxon>Faecalibacterium</taxon>
    </lineage>
</organism>
<feature type="transmembrane region" description="Helical" evidence="7">
    <location>
        <begin position="190"/>
        <end position="211"/>
    </location>
</feature>
<dbReference type="GO" id="GO:0005886">
    <property type="term" value="C:plasma membrane"/>
    <property type="evidence" value="ECO:0007669"/>
    <property type="project" value="TreeGrafter"/>
</dbReference>
<comment type="caution">
    <text evidence="9">The sequence shown here is derived from an EMBL/GenBank/DDBJ whole genome shotgun (WGS) entry which is preliminary data.</text>
</comment>
<dbReference type="CDD" id="cd05387">
    <property type="entry name" value="BY-kinase"/>
    <property type="match status" value="1"/>
</dbReference>
<keyword evidence="5" id="KW-0829">Tyrosine-protein kinase</keyword>
<feature type="compositionally biased region" description="Polar residues" evidence="6">
    <location>
        <begin position="466"/>
        <end position="475"/>
    </location>
</feature>
<name>A0AA37MYV3_9FIRM</name>
<dbReference type="Proteomes" id="UP001055185">
    <property type="component" value="Unassembled WGS sequence"/>
</dbReference>